<proteinExistence type="predicted"/>
<evidence type="ECO:0000256" key="3">
    <source>
        <dbReference type="SAM" id="MobiDB-lite"/>
    </source>
</evidence>
<name>A0A3B6SVS5_WHEAT</name>
<dbReference type="PANTHER" id="PTHR33137">
    <property type="entry name" value="MEDIATOR OF RNA POLYMERASE II TRANSCRIPTION SUBUNIT 15A-RELATED"/>
    <property type="match status" value="1"/>
</dbReference>
<feature type="compositionally biased region" description="Low complexity" evidence="3">
    <location>
        <begin position="179"/>
        <end position="198"/>
    </location>
</feature>
<feature type="region of interest" description="Disordered" evidence="3">
    <location>
        <begin position="1"/>
        <end position="27"/>
    </location>
</feature>
<evidence type="ECO:0000313" key="6">
    <source>
        <dbReference type="Proteomes" id="UP000019116"/>
    </source>
</evidence>
<dbReference type="FunFam" id="1.10.246.20:FF:000003">
    <property type="entry name" value="Mediator of RNA polymerase II transcription subunit 15a"/>
    <property type="match status" value="1"/>
</dbReference>
<dbReference type="GO" id="GO:0031490">
    <property type="term" value="F:chromatin DNA binding"/>
    <property type="evidence" value="ECO:0000318"/>
    <property type="project" value="GO_Central"/>
</dbReference>
<feature type="region of interest" description="Disordered" evidence="3">
    <location>
        <begin position="165"/>
        <end position="208"/>
    </location>
</feature>
<dbReference type="InterPro" id="IPR036546">
    <property type="entry name" value="MED15_KIX"/>
</dbReference>
<evidence type="ECO:0000256" key="1">
    <source>
        <dbReference type="ARBA" id="ARBA00004123"/>
    </source>
</evidence>
<dbReference type="Gramene" id="TraesCS7B02G493100.1">
    <property type="protein sequence ID" value="TraesCS7B02G493100.1"/>
    <property type="gene ID" value="TraesCS7B02G493100"/>
</dbReference>
<dbReference type="OrthoDB" id="1912459at2759"/>
<reference evidence="5" key="1">
    <citation type="submission" date="2018-08" db="EMBL/GenBank/DDBJ databases">
        <authorList>
            <person name="Rossello M."/>
        </authorList>
    </citation>
    <scope>NUCLEOTIDE SEQUENCE [LARGE SCALE GENOMIC DNA]</scope>
    <source>
        <strain evidence="5">cv. Chinese Spring</strain>
    </source>
</reference>
<dbReference type="SMR" id="A0A3B6SVS5"/>
<dbReference type="SUPFAM" id="SSF47040">
    <property type="entry name" value="Kix domain of CBP (creb binding protein)"/>
    <property type="match status" value="1"/>
</dbReference>
<evidence type="ECO:0000259" key="4">
    <source>
        <dbReference type="Pfam" id="PF16987"/>
    </source>
</evidence>
<dbReference type="GO" id="GO:0003713">
    <property type="term" value="F:transcription coactivator activity"/>
    <property type="evidence" value="ECO:0007669"/>
    <property type="project" value="InterPro"/>
</dbReference>
<dbReference type="InterPro" id="IPR044661">
    <property type="entry name" value="MED15a/b/c-like"/>
</dbReference>
<dbReference type="STRING" id="4565.A0A3B6SVS5"/>
<dbReference type="PANTHER" id="PTHR33137:SF4">
    <property type="entry name" value="MEDIATOR OF RNA POLYMERASE II TRANSCRIPTION SUBUNIT 15A-RELATED"/>
    <property type="match status" value="1"/>
</dbReference>
<keyword evidence="2" id="KW-0539">Nucleus</keyword>
<protein>
    <recommendedName>
        <fullName evidence="4">Mediator complex subunit 15 KIX domain-containing protein</fullName>
    </recommendedName>
</protein>
<sequence>MDANWRPIQGSDPASGGDPPPPDQAIGAPIWIQPQARTRIVNKISEALKRHLPVSAMSHPDGLNQLQQIAVRFEQRIYDAATSQSDYFWKISLKMLAMETKTQQAPGNDHVIPNQNNSGVNQTSKMQNRYAMAQNAINNGLEQGTSQDIYAAQIQMVGRQQQQQSQQLIYHQHQRPSLQSQQPNITLQPQQQHAQQPAMGLMQPRSQPNQLQESQQHIMSQFQAQPNQLKKQLGMQQQFSMQQRVQTSGGMLLQQNNMDQKNVFIQAQKGLQEASSSTSADFTAQSGHAGAGDWQEDIYQMISSLKDQYFAEIIELFNKISVKLHHVDSIIPPQKPSEQYDSMKSFKIMLDRILQMLQMSKSTIQPASNLL</sequence>
<reference evidence="5" key="2">
    <citation type="submission" date="2018-10" db="UniProtKB">
        <authorList>
            <consortium name="EnsemblPlants"/>
        </authorList>
    </citation>
    <scope>IDENTIFICATION</scope>
</reference>
<dbReference type="Gene3D" id="1.10.246.20">
    <property type="entry name" value="Coactivator CBP, KIX domain"/>
    <property type="match status" value="1"/>
</dbReference>
<evidence type="ECO:0000256" key="2">
    <source>
        <dbReference type="ARBA" id="ARBA00023242"/>
    </source>
</evidence>
<comment type="subcellular location">
    <subcellularLocation>
        <location evidence="1">Nucleus</location>
    </subcellularLocation>
</comment>
<dbReference type="Gramene" id="TraesCS7B03G1334600.1">
    <property type="protein sequence ID" value="TraesCS7B03G1334600.1.CDS"/>
    <property type="gene ID" value="TraesCS7B03G1334600"/>
</dbReference>
<keyword evidence="6" id="KW-1185">Reference proteome</keyword>
<evidence type="ECO:0000313" key="5">
    <source>
        <dbReference type="EnsemblPlants" id="TraesCS7B02G493100.1"/>
    </source>
</evidence>
<dbReference type="EnsemblPlants" id="TraesCS7B02G493100.1">
    <property type="protein sequence ID" value="TraesCS7B02G493100.1"/>
    <property type="gene ID" value="TraesCS7B02G493100"/>
</dbReference>
<dbReference type="InterPro" id="IPR036529">
    <property type="entry name" value="KIX_dom_sf"/>
</dbReference>
<organism evidence="5">
    <name type="scientific">Triticum aestivum</name>
    <name type="common">Wheat</name>
    <dbReference type="NCBI Taxonomy" id="4565"/>
    <lineage>
        <taxon>Eukaryota</taxon>
        <taxon>Viridiplantae</taxon>
        <taxon>Streptophyta</taxon>
        <taxon>Embryophyta</taxon>
        <taxon>Tracheophyta</taxon>
        <taxon>Spermatophyta</taxon>
        <taxon>Magnoliopsida</taxon>
        <taxon>Liliopsida</taxon>
        <taxon>Poales</taxon>
        <taxon>Poaceae</taxon>
        <taxon>BOP clade</taxon>
        <taxon>Pooideae</taxon>
        <taxon>Triticodae</taxon>
        <taxon>Triticeae</taxon>
        <taxon>Triticinae</taxon>
        <taxon>Triticum</taxon>
    </lineage>
</organism>
<dbReference type="Pfam" id="PF16987">
    <property type="entry name" value="KIX_2"/>
    <property type="match status" value="1"/>
</dbReference>
<dbReference type="Proteomes" id="UP000019116">
    <property type="component" value="Chromosome 7B"/>
</dbReference>
<dbReference type="GO" id="GO:0005634">
    <property type="term" value="C:nucleus"/>
    <property type="evidence" value="ECO:0007669"/>
    <property type="project" value="UniProtKB-SubCell"/>
</dbReference>
<dbReference type="AlphaFoldDB" id="A0A3B6SVS5"/>
<accession>A0A3B6SVS5</accession>
<feature type="domain" description="Mediator complex subunit 15 KIX" evidence="4">
    <location>
        <begin position="32"/>
        <end position="108"/>
    </location>
</feature>